<keyword evidence="4" id="KW-1185">Reference proteome</keyword>
<reference evidence="3 4" key="1">
    <citation type="journal article" date="2021" name="Elife">
        <title>Chloroplast acquisition without the gene transfer in kleptoplastic sea slugs, Plakobranchus ocellatus.</title>
        <authorList>
            <person name="Maeda T."/>
            <person name="Takahashi S."/>
            <person name="Yoshida T."/>
            <person name="Shimamura S."/>
            <person name="Takaki Y."/>
            <person name="Nagai Y."/>
            <person name="Toyoda A."/>
            <person name="Suzuki Y."/>
            <person name="Arimoto A."/>
            <person name="Ishii H."/>
            <person name="Satoh N."/>
            <person name="Nishiyama T."/>
            <person name="Hasebe M."/>
            <person name="Maruyama T."/>
            <person name="Minagawa J."/>
            <person name="Obokata J."/>
            <person name="Shigenobu S."/>
        </authorList>
    </citation>
    <scope>NUCLEOTIDE SEQUENCE [LARGE SCALE GENOMIC DNA]</scope>
</reference>
<feature type="transmembrane region" description="Helical" evidence="2">
    <location>
        <begin position="134"/>
        <end position="159"/>
    </location>
</feature>
<evidence type="ECO:0000313" key="4">
    <source>
        <dbReference type="Proteomes" id="UP000735302"/>
    </source>
</evidence>
<dbReference type="Proteomes" id="UP000735302">
    <property type="component" value="Unassembled WGS sequence"/>
</dbReference>
<name>A0AAV4AI67_9GAST</name>
<organism evidence="3 4">
    <name type="scientific">Plakobranchus ocellatus</name>
    <dbReference type="NCBI Taxonomy" id="259542"/>
    <lineage>
        <taxon>Eukaryota</taxon>
        <taxon>Metazoa</taxon>
        <taxon>Spiralia</taxon>
        <taxon>Lophotrochozoa</taxon>
        <taxon>Mollusca</taxon>
        <taxon>Gastropoda</taxon>
        <taxon>Heterobranchia</taxon>
        <taxon>Euthyneura</taxon>
        <taxon>Panpulmonata</taxon>
        <taxon>Sacoglossa</taxon>
        <taxon>Placobranchoidea</taxon>
        <taxon>Plakobranchidae</taxon>
        <taxon>Plakobranchus</taxon>
    </lineage>
</organism>
<sequence length="165" mass="18167">METVSESPTTCETSPKANISFGTRGTIEPERNFSGDTTPPSSETSYAQTVKSSNVSINTTFNSIVRISTNTGLRLCKCPCPVKFNATGMRKTMLEYHEEIKQKLIVRKENLSASVRKKMSARDMRTSSAAMGSFGIAMLVTVLALLTFPDVVSVALYLYQKCFKK</sequence>
<accession>A0AAV4AI67</accession>
<keyword evidence="2" id="KW-1133">Transmembrane helix</keyword>
<keyword evidence="2" id="KW-0812">Transmembrane</keyword>
<evidence type="ECO:0000256" key="1">
    <source>
        <dbReference type="SAM" id="MobiDB-lite"/>
    </source>
</evidence>
<keyword evidence="2" id="KW-0472">Membrane</keyword>
<dbReference type="AlphaFoldDB" id="A0AAV4AI67"/>
<feature type="region of interest" description="Disordered" evidence="1">
    <location>
        <begin position="1"/>
        <end position="45"/>
    </location>
</feature>
<feature type="compositionally biased region" description="Polar residues" evidence="1">
    <location>
        <begin position="34"/>
        <end position="45"/>
    </location>
</feature>
<protein>
    <submittedName>
        <fullName evidence="3">Signal peptide, cub and egf-like domain-containing protein 1</fullName>
    </submittedName>
</protein>
<dbReference type="EMBL" id="BLXT01003775">
    <property type="protein sequence ID" value="GFO06498.1"/>
    <property type="molecule type" value="Genomic_DNA"/>
</dbReference>
<evidence type="ECO:0000256" key="2">
    <source>
        <dbReference type="SAM" id="Phobius"/>
    </source>
</evidence>
<evidence type="ECO:0000313" key="3">
    <source>
        <dbReference type="EMBL" id="GFO06498.1"/>
    </source>
</evidence>
<proteinExistence type="predicted"/>
<comment type="caution">
    <text evidence="3">The sequence shown here is derived from an EMBL/GenBank/DDBJ whole genome shotgun (WGS) entry which is preliminary data.</text>
</comment>
<gene>
    <name evidence="3" type="ORF">PoB_003300300</name>
</gene>
<feature type="compositionally biased region" description="Polar residues" evidence="1">
    <location>
        <begin position="1"/>
        <end position="23"/>
    </location>
</feature>